<gene>
    <name evidence="1" type="ordered locus">Os09g0526800</name>
    <name evidence="1" type="ORF">OSNPB_090526800</name>
</gene>
<dbReference type="ExpressionAtlas" id="A0A0N7KR53">
    <property type="expression patterns" value="baseline and differential"/>
</dbReference>
<keyword evidence="2" id="KW-1185">Reference proteome</keyword>
<evidence type="ECO:0000313" key="2">
    <source>
        <dbReference type="Proteomes" id="UP000059680"/>
    </source>
</evidence>
<evidence type="ECO:0000313" key="1">
    <source>
        <dbReference type="EMBL" id="BAT09058.1"/>
    </source>
</evidence>
<reference evidence="1 2" key="3">
    <citation type="journal article" date="2013" name="Rice">
        <title>Improvement of the Oryza sativa Nipponbare reference genome using next generation sequence and optical map data.</title>
        <authorList>
            <person name="Kawahara Y."/>
            <person name="de la Bastide M."/>
            <person name="Hamilton J.P."/>
            <person name="Kanamori H."/>
            <person name="McCombie W.R."/>
            <person name="Ouyang S."/>
            <person name="Schwartz D.C."/>
            <person name="Tanaka T."/>
            <person name="Wu J."/>
            <person name="Zhou S."/>
            <person name="Childs K.L."/>
            <person name="Davidson R.M."/>
            <person name="Lin H."/>
            <person name="Quesada-Ocampo L."/>
            <person name="Vaillancourt B."/>
            <person name="Sakai H."/>
            <person name="Lee S.S."/>
            <person name="Kim J."/>
            <person name="Numa H."/>
            <person name="Itoh T."/>
            <person name="Buell C.R."/>
            <person name="Matsumoto T."/>
        </authorList>
    </citation>
    <scope>NUCLEOTIDE SEQUENCE [LARGE SCALE GENOMIC DNA]</scope>
    <source>
        <strain evidence="2">cv. Nipponbare</strain>
    </source>
</reference>
<reference evidence="1 2" key="2">
    <citation type="journal article" date="2013" name="Plant Cell Physiol.">
        <title>Rice Annotation Project Database (RAP-DB): an integrative and interactive database for rice genomics.</title>
        <authorList>
            <person name="Sakai H."/>
            <person name="Lee S.S."/>
            <person name="Tanaka T."/>
            <person name="Numa H."/>
            <person name="Kim J."/>
            <person name="Kawahara Y."/>
            <person name="Wakimoto H."/>
            <person name="Yang C.C."/>
            <person name="Iwamoto M."/>
            <person name="Abe T."/>
            <person name="Yamada Y."/>
            <person name="Muto A."/>
            <person name="Inokuchi H."/>
            <person name="Ikemura T."/>
            <person name="Matsumoto T."/>
            <person name="Sasaki T."/>
            <person name="Itoh T."/>
        </authorList>
    </citation>
    <scope>NUCLEOTIDE SEQUENCE [LARGE SCALE GENOMIC DNA]</scope>
    <source>
        <strain evidence="2">cv. Nipponbare</strain>
    </source>
</reference>
<accession>A0A0N7KR53</accession>
<dbReference type="PANTHER" id="PTHR46137:SF2">
    <property type="entry name" value="OS09G0526800 PROTEIN"/>
    <property type="match status" value="1"/>
</dbReference>
<proteinExistence type="predicted"/>
<sequence length="101" mass="10804">MGLLSNRVERSEIRPGDHIYTWRAVYAYSHHGTRAPTPSILFLLGCHPGCLNCCRHSPMVAAAAVAGLGLGTNPAAALWLSSSGAASNFLVRLTSDQWLLT</sequence>
<dbReference type="PANTHER" id="PTHR46137">
    <property type="entry name" value="OS05G0310600 PROTEIN"/>
    <property type="match status" value="1"/>
</dbReference>
<dbReference type="Proteomes" id="UP000059680">
    <property type="component" value="Chromosome 9"/>
</dbReference>
<protein>
    <submittedName>
        <fullName evidence="1">Os09g0526800 protein</fullName>
    </submittedName>
</protein>
<dbReference type="Gramene" id="Os09t0526800-02">
    <property type="protein sequence ID" value="Os09t0526800-02"/>
    <property type="gene ID" value="Os09g0526800"/>
</dbReference>
<reference evidence="2" key="1">
    <citation type="journal article" date="2005" name="Nature">
        <title>The map-based sequence of the rice genome.</title>
        <authorList>
            <consortium name="International rice genome sequencing project (IRGSP)"/>
            <person name="Matsumoto T."/>
            <person name="Wu J."/>
            <person name="Kanamori H."/>
            <person name="Katayose Y."/>
            <person name="Fujisawa M."/>
            <person name="Namiki N."/>
            <person name="Mizuno H."/>
            <person name="Yamamoto K."/>
            <person name="Antonio B.A."/>
            <person name="Baba T."/>
            <person name="Sakata K."/>
            <person name="Nagamura Y."/>
            <person name="Aoki H."/>
            <person name="Arikawa K."/>
            <person name="Arita K."/>
            <person name="Bito T."/>
            <person name="Chiden Y."/>
            <person name="Fujitsuka N."/>
            <person name="Fukunaka R."/>
            <person name="Hamada M."/>
            <person name="Harada C."/>
            <person name="Hayashi A."/>
            <person name="Hijishita S."/>
            <person name="Honda M."/>
            <person name="Hosokawa S."/>
            <person name="Ichikawa Y."/>
            <person name="Idonuma A."/>
            <person name="Iijima M."/>
            <person name="Ikeda M."/>
            <person name="Ikeno M."/>
            <person name="Ito K."/>
            <person name="Ito S."/>
            <person name="Ito T."/>
            <person name="Ito Y."/>
            <person name="Ito Y."/>
            <person name="Iwabuchi A."/>
            <person name="Kamiya K."/>
            <person name="Karasawa W."/>
            <person name="Kurita K."/>
            <person name="Katagiri S."/>
            <person name="Kikuta A."/>
            <person name="Kobayashi H."/>
            <person name="Kobayashi N."/>
            <person name="Machita K."/>
            <person name="Maehara T."/>
            <person name="Masukawa M."/>
            <person name="Mizubayashi T."/>
            <person name="Mukai Y."/>
            <person name="Nagasaki H."/>
            <person name="Nagata Y."/>
            <person name="Naito S."/>
            <person name="Nakashima M."/>
            <person name="Nakama Y."/>
            <person name="Nakamichi Y."/>
            <person name="Nakamura M."/>
            <person name="Meguro A."/>
            <person name="Negishi M."/>
            <person name="Ohta I."/>
            <person name="Ohta T."/>
            <person name="Okamoto M."/>
            <person name="Ono N."/>
            <person name="Saji S."/>
            <person name="Sakaguchi M."/>
            <person name="Sakai K."/>
            <person name="Shibata M."/>
            <person name="Shimokawa T."/>
            <person name="Song J."/>
            <person name="Takazaki Y."/>
            <person name="Terasawa K."/>
            <person name="Tsugane M."/>
            <person name="Tsuji K."/>
            <person name="Ueda S."/>
            <person name="Waki K."/>
            <person name="Yamagata H."/>
            <person name="Yamamoto M."/>
            <person name="Yamamoto S."/>
            <person name="Yamane H."/>
            <person name="Yoshiki S."/>
            <person name="Yoshihara R."/>
            <person name="Yukawa K."/>
            <person name="Zhong H."/>
            <person name="Yano M."/>
            <person name="Yuan Q."/>
            <person name="Ouyang S."/>
            <person name="Liu J."/>
            <person name="Jones K.M."/>
            <person name="Gansberger K."/>
            <person name="Moffat K."/>
            <person name="Hill J."/>
            <person name="Bera J."/>
            <person name="Fadrosh D."/>
            <person name="Jin S."/>
            <person name="Johri S."/>
            <person name="Kim M."/>
            <person name="Overton L."/>
            <person name="Reardon M."/>
            <person name="Tsitrin T."/>
            <person name="Vuong H."/>
            <person name="Weaver B."/>
            <person name="Ciecko A."/>
            <person name="Tallon L."/>
            <person name="Jackson J."/>
            <person name="Pai G."/>
            <person name="Aken S.V."/>
            <person name="Utterback T."/>
            <person name="Reidmuller S."/>
            <person name="Feldblyum T."/>
            <person name="Hsiao J."/>
            <person name="Zismann V."/>
            <person name="Iobst S."/>
            <person name="de Vazeille A.R."/>
            <person name="Buell C.R."/>
            <person name="Ying K."/>
            <person name="Li Y."/>
            <person name="Lu T."/>
            <person name="Huang Y."/>
            <person name="Zhao Q."/>
            <person name="Feng Q."/>
            <person name="Zhang L."/>
            <person name="Zhu J."/>
            <person name="Weng Q."/>
            <person name="Mu J."/>
            <person name="Lu Y."/>
            <person name="Fan D."/>
            <person name="Liu Y."/>
            <person name="Guan J."/>
            <person name="Zhang Y."/>
            <person name="Yu S."/>
            <person name="Liu X."/>
            <person name="Zhang Y."/>
            <person name="Hong G."/>
            <person name="Han B."/>
            <person name="Choisne N."/>
            <person name="Demange N."/>
            <person name="Orjeda G."/>
            <person name="Samain S."/>
            <person name="Cattolico L."/>
            <person name="Pelletier E."/>
            <person name="Couloux A."/>
            <person name="Segurens B."/>
            <person name="Wincker P."/>
            <person name="D'Hont A."/>
            <person name="Scarpelli C."/>
            <person name="Weissenbach J."/>
            <person name="Salanoubat M."/>
            <person name="Quetier F."/>
            <person name="Yu Y."/>
            <person name="Kim H.R."/>
            <person name="Rambo T."/>
            <person name="Currie J."/>
            <person name="Collura K."/>
            <person name="Luo M."/>
            <person name="Yang T."/>
            <person name="Ammiraju J.S.S."/>
            <person name="Engler F."/>
            <person name="Soderlund C."/>
            <person name="Wing R.A."/>
            <person name="Palmer L.E."/>
            <person name="de la Bastide M."/>
            <person name="Spiegel L."/>
            <person name="Nascimento L."/>
            <person name="Zutavern T."/>
            <person name="O'Shaughnessy A."/>
            <person name="Dike S."/>
            <person name="Dedhia N."/>
            <person name="Preston R."/>
            <person name="Balija V."/>
            <person name="McCombie W.R."/>
            <person name="Chow T."/>
            <person name="Chen H."/>
            <person name="Chung M."/>
            <person name="Chen C."/>
            <person name="Shaw J."/>
            <person name="Wu H."/>
            <person name="Hsiao K."/>
            <person name="Chao Y."/>
            <person name="Chu M."/>
            <person name="Cheng C."/>
            <person name="Hour A."/>
            <person name="Lee P."/>
            <person name="Lin S."/>
            <person name="Lin Y."/>
            <person name="Liou J."/>
            <person name="Liu S."/>
            <person name="Hsing Y."/>
            <person name="Raghuvanshi S."/>
            <person name="Mohanty A."/>
            <person name="Bharti A.K."/>
            <person name="Gaur A."/>
            <person name="Gupta V."/>
            <person name="Kumar D."/>
            <person name="Ravi V."/>
            <person name="Vij S."/>
            <person name="Kapur A."/>
            <person name="Khurana P."/>
            <person name="Khurana P."/>
            <person name="Khurana J.P."/>
            <person name="Tyagi A.K."/>
            <person name="Gaikwad K."/>
            <person name="Singh A."/>
            <person name="Dalal V."/>
            <person name="Srivastava S."/>
            <person name="Dixit A."/>
            <person name="Pal A.K."/>
            <person name="Ghazi I.A."/>
            <person name="Yadav M."/>
            <person name="Pandit A."/>
            <person name="Bhargava A."/>
            <person name="Sureshbabu K."/>
            <person name="Batra K."/>
            <person name="Sharma T.R."/>
            <person name="Mohapatra T."/>
            <person name="Singh N.K."/>
            <person name="Messing J."/>
            <person name="Nelson A.B."/>
            <person name="Fuks G."/>
            <person name="Kavchok S."/>
            <person name="Keizer G."/>
            <person name="Linton E."/>
            <person name="Llaca V."/>
            <person name="Song R."/>
            <person name="Tanyolac B."/>
            <person name="Young S."/>
            <person name="Ho-Il K."/>
            <person name="Hahn J.H."/>
            <person name="Sangsakoo G."/>
            <person name="Vanavichit A."/>
            <person name="de Mattos Luiz.A.T."/>
            <person name="Zimmer P.D."/>
            <person name="Malone G."/>
            <person name="Dellagostin O."/>
            <person name="de Oliveira A.C."/>
            <person name="Bevan M."/>
            <person name="Bancroft I."/>
            <person name="Minx P."/>
            <person name="Cordum H."/>
            <person name="Wilson R."/>
            <person name="Cheng Z."/>
            <person name="Jin W."/>
            <person name="Jiang J."/>
            <person name="Leong S.A."/>
            <person name="Iwama H."/>
            <person name="Gojobori T."/>
            <person name="Itoh T."/>
            <person name="Niimura Y."/>
            <person name="Fujii Y."/>
            <person name="Habara T."/>
            <person name="Sakai H."/>
            <person name="Sato Y."/>
            <person name="Wilson G."/>
            <person name="Kumar K."/>
            <person name="McCouch S."/>
            <person name="Juretic N."/>
            <person name="Hoen D."/>
            <person name="Wright S."/>
            <person name="Bruskiewich R."/>
            <person name="Bureau T."/>
            <person name="Miyao A."/>
            <person name="Hirochika H."/>
            <person name="Nishikawa T."/>
            <person name="Kadowaki K."/>
            <person name="Sugiura M."/>
            <person name="Burr B."/>
            <person name="Sasaki T."/>
        </authorList>
    </citation>
    <scope>NUCLEOTIDE SEQUENCE [LARGE SCALE GENOMIC DNA]</scope>
    <source>
        <strain evidence="2">cv. Nipponbare</strain>
    </source>
</reference>
<dbReference type="AlphaFoldDB" id="A0A0N7KR53"/>
<name>A0A0N7KR53_ORYSJ</name>
<dbReference type="EMBL" id="AP014965">
    <property type="protein sequence ID" value="BAT09058.1"/>
    <property type="molecule type" value="Genomic_DNA"/>
</dbReference>
<organism evidence="1 2">
    <name type="scientific">Oryza sativa subsp. japonica</name>
    <name type="common">Rice</name>
    <dbReference type="NCBI Taxonomy" id="39947"/>
    <lineage>
        <taxon>Eukaryota</taxon>
        <taxon>Viridiplantae</taxon>
        <taxon>Streptophyta</taxon>
        <taxon>Embryophyta</taxon>
        <taxon>Tracheophyta</taxon>
        <taxon>Spermatophyta</taxon>
        <taxon>Magnoliopsida</taxon>
        <taxon>Liliopsida</taxon>
        <taxon>Poales</taxon>
        <taxon>Poaceae</taxon>
        <taxon>BOP clade</taxon>
        <taxon>Oryzoideae</taxon>
        <taxon>Oryzeae</taxon>
        <taxon>Oryzinae</taxon>
        <taxon>Oryza</taxon>
        <taxon>Oryza sativa</taxon>
    </lineage>
</organism>